<dbReference type="AlphaFoldDB" id="A0A5J9VXW7"/>
<evidence type="ECO:0000313" key="2">
    <source>
        <dbReference type="EMBL" id="TVU40768.1"/>
    </source>
</evidence>
<dbReference type="EMBL" id="RWGY01000007">
    <property type="protein sequence ID" value="TVU40783.1"/>
    <property type="molecule type" value="Genomic_DNA"/>
</dbReference>
<keyword evidence="4" id="KW-1185">Reference proteome</keyword>
<dbReference type="EMBL" id="RWGY01000007">
    <property type="protein sequence ID" value="TVU40768.1"/>
    <property type="molecule type" value="Genomic_DNA"/>
</dbReference>
<evidence type="ECO:0000313" key="3">
    <source>
        <dbReference type="EMBL" id="TVU40783.1"/>
    </source>
</evidence>
<accession>A0A5J9VXW7</accession>
<dbReference type="Gramene" id="TVU40768">
    <property type="protein sequence ID" value="TVU40768"/>
    <property type="gene ID" value="EJB05_14244"/>
</dbReference>
<evidence type="ECO:0000259" key="1">
    <source>
        <dbReference type="Pfam" id="PF23635"/>
    </source>
</evidence>
<dbReference type="PANTHER" id="PTHR33186">
    <property type="entry name" value="OS10G0136150 PROTEIN-RELATED"/>
    <property type="match status" value="1"/>
</dbReference>
<sequence>MASPDGFPWTTVARHYSSKTGAWNASAHLGIDSRVMKPSALVVGNDIYFQVSLNEVVILRYHIETNCLSAIHPPRTHVNIGDFGLLSMGDGLLGLAGIMGSRICMWSMKVNPEGIAGWVRRRDIEIVTGIPSIPCSKARVIASEDGMGIIFVVTYVGLFMVDLKSGRKRKVDDDGNYFSISPFMSFYTPGQAN</sequence>
<dbReference type="OrthoDB" id="693066at2759"/>
<dbReference type="Gramene" id="TVU40783">
    <property type="protein sequence ID" value="TVU40783"/>
    <property type="gene ID" value="EJB05_14260"/>
</dbReference>
<proteinExistence type="predicted"/>
<organism evidence="2 4">
    <name type="scientific">Eragrostis curvula</name>
    <name type="common">weeping love grass</name>
    <dbReference type="NCBI Taxonomy" id="38414"/>
    <lineage>
        <taxon>Eukaryota</taxon>
        <taxon>Viridiplantae</taxon>
        <taxon>Streptophyta</taxon>
        <taxon>Embryophyta</taxon>
        <taxon>Tracheophyta</taxon>
        <taxon>Spermatophyta</taxon>
        <taxon>Magnoliopsida</taxon>
        <taxon>Liliopsida</taxon>
        <taxon>Poales</taxon>
        <taxon>Poaceae</taxon>
        <taxon>PACMAD clade</taxon>
        <taxon>Chloridoideae</taxon>
        <taxon>Eragrostideae</taxon>
        <taxon>Eragrostidinae</taxon>
        <taxon>Eragrostis</taxon>
    </lineage>
</organism>
<dbReference type="Pfam" id="PF23635">
    <property type="entry name" value="Beta-prop_AT5G49610-like"/>
    <property type="match status" value="1"/>
</dbReference>
<dbReference type="InterPro" id="IPR056594">
    <property type="entry name" value="AT5G49610-like_b-prop"/>
</dbReference>
<feature type="domain" description="F-box protein AT5G49610-like beta-propeller" evidence="1">
    <location>
        <begin position="14"/>
        <end position="189"/>
    </location>
</feature>
<name>A0A5J9VXW7_9POAL</name>
<feature type="non-terminal residue" evidence="2">
    <location>
        <position position="1"/>
    </location>
</feature>
<comment type="caution">
    <text evidence="2">The sequence shown here is derived from an EMBL/GenBank/DDBJ whole genome shotgun (WGS) entry which is preliminary data.</text>
</comment>
<dbReference type="Proteomes" id="UP000324897">
    <property type="component" value="Chromosome 4"/>
</dbReference>
<gene>
    <name evidence="2" type="ORF">EJB05_14244</name>
    <name evidence="3" type="ORF">EJB05_14260</name>
</gene>
<protein>
    <recommendedName>
        <fullName evidence="1">F-box protein AT5G49610-like beta-propeller domain-containing protein</fullName>
    </recommendedName>
</protein>
<evidence type="ECO:0000313" key="4">
    <source>
        <dbReference type="Proteomes" id="UP000324897"/>
    </source>
</evidence>
<reference evidence="2 4" key="1">
    <citation type="journal article" date="2019" name="Sci. Rep.">
        <title>A high-quality genome of Eragrostis curvula grass provides insights into Poaceae evolution and supports new strategies to enhance forage quality.</title>
        <authorList>
            <person name="Carballo J."/>
            <person name="Santos B.A.C.M."/>
            <person name="Zappacosta D."/>
            <person name="Garbus I."/>
            <person name="Selva J.P."/>
            <person name="Gallo C.A."/>
            <person name="Diaz A."/>
            <person name="Albertini E."/>
            <person name="Caccamo M."/>
            <person name="Echenique V."/>
        </authorList>
    </citation>
    <scope>NUCLEOTIDE SEQUENCE [LARGE SCALE GENOMIC DNA]</scope>
    <source>
        <strain evidence="4">cv. Victoria</strain>
        <tissue evidence="2">Leaf</tissue>
    </source>
</reference>
<dbReference type="PANTHER" id="PTHR33186:SF28">
    <property type="entry name" value="F-BOX DOMAIN-CONTAINING PROTEIN"/>
    <property type="match status" value="1"/>
</dbReference>